<feature type="signal peptide" evidence="1">
    <location>
        <begin position="1"/>
        <end position="19"/>
    </location>
</feature>
<gene>
    <name evidence="2" type="ORF">IFO69_10250</name>
</gene>
<evidence type="ECO:0000313" key="2">
    <source>
        <dbReference type="EMBL" id="MBD8489126.1"/>
    </source>
</evidence>
<keyword evidence="3" id="KW-1185">Reference proteome</keyword>
<proteinExistence type="predicted"/>
<dbReference type="Pfam" id="PF12094">
    <property type="entry name" value="DUF3570"/>
    <property type="match status" value="1"/>
</dbReference>
<dbReference type="RefSeq" id="WP_192010014.1">
    <property type="nucleotide sequence ID" value="NZ_JACYTQ010000003.1"/>
</dbReference>
<feature type="chain" id="PRO_5047013524" evidence="1">
    <location>
        <begin position="20"/>
        <end position="445"/>
    </location>
</feature>
<protein>
    <submittedName>
        <fullName evidence="2">DUF3570 domain-containing protein</fullName>
    </submittedName>
</protein>
<dbReference type="InterPro" id="IPR021953">
    <property type="entry name" value="DUF3570"/>
</dbReference>
<reference evidence="2 3" key="1">
    <citation type="submission" date="2020-09" db="EMBL/GenBank/DDBJ databases">
        <title>Echinicola sp. CAU 1574 isolated from sand of Sido Beach.</title>
        <authorList>
            <person name="Kim W."/>
        </authorList>
    </citation>
    <scope>NUCLEOTIDE SEQUENCE [LARGE SCALE GENOMIC DNA]</scope>
    <source>
        <strain evidence="2 3">CAU 1574</strain>
    </source>
</reference>
<dbReference type="EMBL" id="JACYTQ010000003">
    <property type="protein sequence ID" value="MBD8489126.1"/>
    <property type="molecule type" value="Genomic_DNA"/>
</dbReference>
<keyword evidence="1" id="KW-0732">Signal</keyword>
<organism evidence="2 3">
    <name type="scientific">Echinicola arenosa</name>
    <dbReference type="NCBI Taxonomy" id="2774144"/>
    <lineage>
        <taxon>Bacteria</taxon>
        <taxon>Pseudomonadati</taxon>
        <taxon>Bacteroidota</taxon>
        <taxon>Cytophagia</taxon>
        <taxon>Cytophagales</taxon>
        <taxon>Cyclobacteriaceae</taxon>
        <taxon>Echinicola</taxon>
    </lineage>
</organism>
<comment type="caution">
    <text evidence="2">The sequence shown here is derived from an EMBL/GenBank/DDBJ whole genome shotgun (WGS) entry which is preliminary data.</text>
</comment>
<name>A0ABR9ALA9_9BACT</name>
<evidence type="ECO:0000313" key="3">
    <source>
        <dbReference type="Proteomes" id="UP000647133"/>
    </source>
</evidence>
<sequence length="445" mass="50181">MKKLLLLIYLTLWASITLAQDDNNSTTGTYKKRVLESTEVELLGSYYSQTGNNPAVTGGIGTEELKDLASTIIVKLPLNDDDVLSINAGISAYSSASSSNINPFDGKSEADPFQASSGASSSDVWVNFTGVYSHSSDDRNSIWTGKASVSTEYDYTSFGLGGSYTRLMNEKNTEVSINGNVYFDQWSLIYPIELRPFVRGGDGIRHSFFEHYNLQGNSNYLPKFTGLDNSSRNSYSVGVSISQILSKNLQGVFMLDGILQEGLLSTPFQRVYFQDYEDSFIQNFHLADDVERLPSTRQKLAIGGRLNYFINELLVLRSYYRYYLDSWNIKSQTVNLELPVKLSPSWTISPSYRHYWQSAASYFAPYNEHLSTDSYYTSDYDLSKFNAGQFGIGISYTDIFTHFHIWRFGLKSVDLKFNSYERNTGLKANITTFGLKFTEVRPLGK</sequence>
<evidence type="ECO:0000256" key="1">
    <source>
        <dbReference type="SAM" id="SignalP"/>
    </source>
</evidence>
<accession>A0ABR9ALA9</accession>
<dbReference type="Proteomes" id="UP000647133">
    <property type="component" value="Unassembled WGS sequence"/>
</dbReference>